<name>A0A7W8IM59_9BACL</name>
<feature type="domain" description="Rhodanese" evidence="3">
    <location>
        <begin position="15"/>
        <end position="134"/>
    </location>
</feature>
<dbReference type="EMBL" id="JACHEP010000001">
    <property type="protein sequence ID" value="MBB5323045.1"/>
    <property type="molecule type" value="Genomic_DNA"/>
</dbReference>
<keyword evidence="1 4" id="KW-0808">Transferase</keyword>
<dbReference type="EC" id="2.8.1.2" evidence="4"/>
<dbReference type="Proteomes" id="UP000520011">
    <property type="component" value="Unassembled WGS sequence"/>
</dbReference>
<accession>A0A7W8IM59</accession>
<dbReference type="PANTHER" id="PTHR11364:SF27">
    <property type="entry name" value="SULFURTRANSFERASE"/>
    <property type="match status" value="1"/>
</dbReference>
<evidence type="ECO:0000259" key="3">
    <source>
        <dbReference type="PROSITE" id="PS50206"/>
    </source>
</evidence>
<dbReference type="CDD" id="cd01448">
    <property type="entry name" value="TST_Repeat_1"/>
    <property type="match status" value="1"/>
</dbReference>
<dbReference type="PANTHER" id="PTHR11364">
    <property type="entry name" value="THIOSULFATE SULFERTANSFERASE"/>
    <property type="match status" value="1"/>
</dbReference>
<sequence>MKHIVSPQWLVDRLYDDHVRIIDCRFYLGNPSRGINEYIHDHIPCAFYFDLEKDLSGPVQTHGGRHPLPPFNEFVAKLSAAGIDEKTTVVAYDDQDGAMAARFWWLLRYLGHSHVYVLDGGYTKWKEAGYPTTEEIVTVEERTFVPVYQPSLLATVEDVRQAVEQATAVLIDSREHKRYLGVEEPIDRVAGHIPSAKNMFWKDSLTAAGYWKQPREQEKRFASIPKQERIIVYCGSGVTACPNVLALLEAGYTNVQLYVGSWSDWISYREHPIATGEN</sequence>
<dbReference type="EC" id="2.8.1.1" evidence="4"/>
<keyword evidence="4" id="KW-0670">Pyruvate</keyword>
<dbReference type="Gene3D" id="3.40.250.10">
    <property type="entry name" value="Rhodanese-like domain"/>
    <property type="match status" value="2"/>
</dbReference>
<protein>
    <submittedName>
        <fullName evidence="4">Thiosulfate/3-mercaptopyruvate sulfurtransferase</fullName>
        <ecNumber evidence="4">2.8.1.1</ecNumber>
        <ecNumber evidence="4">2.8.1.2</ecNumber>
    </submittedName>
</protein>
<dbReference type="GO" id="GO:0004792">
    <property type="term" value="F:thiosulfate-cyanide sulfurtransferase activity"/>
    <property type="evidence" value="ECO:0007669"/>
    <property type="project" value="UniProtKB-EC"/>
</dbReference>
<dbReference type="GO" id="GO:0016784">
    <property type="term" value="F:3-mercaptopyruvate sulfurtransferase activity"/>
    <property type="evidence" value="ECO:0007669"/>
    <property type="project" value="UniProtKB-EC"/>
</dbReference>
<organism evidence="4 5">
    <name type="scientific">Anoxybacteroides tepidamans</name>
    <dbReference type="NCBI Taxonomy" id="265948"/>
    <lineage>
        <taxon>Bacteria</taxon>
        <taxon>Bacillati</taxon>
        <taxon>Bacillota</taxon>
        <taxon>Bacilli</taxon>
        <taxon>Bacillales</taxon>
        <taxon>Anoxybacillaceae</taxon>
        <taxon>Anoxybacteroides</taxon>
    </lineage>
</organism>
<evidence type="ECO:0000313" key="5">
    <source>
        <dbReference type="Proteomes" id="UP000520011"/>
    </source>
</evidence>
<dbReference type="InterPro" id="IPR001763">
    <property type="entry name" value="Rhodanese-like_dom"/>
</dbReference>
<dbReference type="CDD" id="cd01449">
    <property type="entry name" value="TST_Repeat_2"/>
    <property type="match status" value="1"/>
</dbReference>
<reference evidence="4 5" key="1">
    <citation type="submission" date="2020-08" db="EMBL/GenBank/DDBJ databases">
        <title>Genomic Encyclopedia of Type Strains, Phase IV (KMG-IV): sequencing the most valuable type-strain genomes for metagenomic binning, comparative biology and taxonomic classification.</title>
        <authorList>
            <person name="Goeker M."/>
        </authorList>
    </citation>
    <scope>NUCLEOTIDE SEQUENCE [LARGE SCALE GENOMIC DNA]</scope>
    <source>
        <strain evidence="4 5">DSM 16325</strain>
    </source>
</reference>
<dbReference type="PROSITE" id="PS50206">
    <property type="entry name" value="RHODANESE_3"/>
    <property type="match status" value="2"/>
</dbReference>
<keyword evidence="5" id="KW-1185">Reference proteome</keyword>
<dbReference type="InterPro" id="IPR036873">
    <property type="entry name" value="Rhodanese-like_dom_sf"/>
</dbReference>
<dbReference type="SUPFAM" id="SSF52821">
    <property type="entry name" value="Rhodanese/Cell cycle control phosphatase"/>
    <property type="match status" value="2"/>
</dbReference>
<comment type="caution">
    <text evidence="4">The sequence shown here is derived from an EMBL/GenBank/DDBJ whole genome shotgun (WGS) entry which is preliminary data.</text>
</comment>
<evidence type="ECO:0000313" key="4">
    <source>
        <dbReference type="EMBL" id="MBB5323045.1"/>
    </source>
</evidence>
<dbReference type="RefSeq" id="WP_183250837.1">
    <property type="nucleotide sequence ID" value="NZ_JACHEP010000001.1"/>
</dbReference>
<feature type="domain" description="Rhodanese" evidence="3">
    <location>
        <begin position="164"/>
        <end position="274"/>
    </location>
</feature>
<gene>
    <name evidence="4" type="ORF">HNQ34_000122</name>
</gene>
<evidence type="ECO:0000256" key="1">
    <source>
        <dbReference type="ARBA" id="ARBA00022679"/>
    </source>
</evidence>
<keyword evidence="2" id="KW-0677">Repeat</keyword>
<dbReference type="InterPro" id="IPR045078">
    <property type="entry name" value="TST/MPST-like"/>
</dbReference>
<evidence type="ECO:0000256" key="2">
    <source>
        <dbReference type="ARBA" id="ARBA00022737"/>
    </source>
</evidence>
<dbReference type="SMART" id="SM00450">
    <property type="entry name" value="RHOD"/>
    <property type="match status" value="2"/>
</dbReference>
<proteinExistence type="predicted"/>
<dbReference type="Pfam" id="PF00581">
    <property type="entry name" value="Rhodanese"/>
    <property type="match status" value="2"/>
</dbReference>
<dbReference type="AlphaFoldDB" id="A0A7W8IM59"/>
<dbReference type="FunFam" id="3.40.250.10:FF:000035">
    <property type="entry name" value="Thiosulfate sulfurtransferase"/>
    <property type="match status" value="1"/>
</dbReference>